<evidence type="ECO:0000256" key="1">
    <source>
        <dbReference type="SAM" id="Phobius"/>
    </source>
</evidence>
<keyword evidence="1" id="KW-0812">Transmembrane</keyword>
<keyword evidence="1" id="KW-0472">Membrane</keyword>
<feature type="transmembrane region" description="Helical" evidence="1">
    <location>
        <begin position="30"/>
        <end position="52"/>
    </location>
</feature>
<dbReference type="AlphaFoldDB" id="A0A1B2EHE3"/>
<proteinExistence type="predicted"/>
<gene>
    <name evidence="2" type="ORF">BB934_15210</name>
</gene>
<dbReference type="KEGG" id="moc:BB934_15210"/>
<organism evidence="2">
    <name type="scientific">Microvirga ossetica</name>
    <dbReference type="NCBI Taxonomy" id="1882682"/>
    <lineage>
        <taxon>Bacteria</taxon>
        <taxon>Pseudomonadati</taxon>
        <taxon>Pseudomonadota</taxon>
        <taxon>Alphaproteobacteria</taxon>
        <taxon>Hyphomicrobiales</taxon>
        <taxon>Methylobacteriaceae</taxon>
        <taxon>Microvirga</taxon>
    </lineage>
</organism>
<dbReference type="OrthoDB" id="8160265at2"/>
<feature type="transmembrane region" description="Helical" evidence="1">
    <location>
        <begin position="64"/>
        <end position="85"/>
    </location>
</feature>
<name>A0A1B2EHE3_9HYPH</name>
<sequence>MYLDLLATLENSWLGHVGRHSAWLYMATNLLHVLGAAFVVGGIAVFDLKVLAERGKHAWQVGRYAIPLAATGLALQIPTGLLLLAVEARALGVNSAFYLKLAFIALGLTNVALFHARFGSALKAGALPPEARAYALVSLIAWIVALLAGRMIAYL</sequence>
<evidence type="ECO:0000313" key="2">
    <source>
        <dbReference type="EMBL" id="ANY79400.1"/>
    </source>
</evidence>
<reference evidence="2" key="1">
    <citation type="submission" date="2016-07" db="EMBL/GenBank/DDBJ databases">
        <title>Microvirga ossetica sp. nov. a new species of rhizobia isolated from root nodules of the legume species Vicia alpestris Steven originated from North Ossetia region in the Caucasus.</title>
        <authorList>
            <person name="Safronova V.I."/>
            <person name="Kuznetsova I.G."/>
            <person name="Sazanova A.L."/>
            <person name="Belimov A."/>
            <person name="Andronov E."/>
            <person name="Osledkin Y.S."/>
            <person name="Onishchuk O.P."/>
            <person name="Kurchak O.N."/>
            <person name="Shaposhnikov A.I."/>
            <person name="Willems A."/>
            <person name="Tikhonovich I.A."/>
        </authorList>
    </citation>
    <scope>NUCLEOTIDE SEQUENCE [LARGE SCALE GENOMIC DNA]</scope>
    <source>
        <strain evidence="2">V5/3M</strain>
    </source>
</reference>
<dbReference type="EMBL" id="CP016616">
    <property type="protein sequence ID" value="ANY79400.1"/>
    <property type="molecule type" value="Genomic_DNA"/>
</dbReference>
<dbReference type="RefSeq" id="WP_099510410.1">
    <property type="nucleotide sequence ID" value="NZ_CP016616.1"/>
</dbReference>
<keyword evidence="1" id="KW-1133">Transmembrane helix</keyword>
<feature type="transmembrane region" description="Helical" evidence="1">
    <location>
        <begin position="97"/>
        <end position="114"/>
    </location>
</feature>
<protein>
    <recommendedName>
        <fullName evidence="3">DUF2214 domain-containing protein</fullName>
    </recommendedName>
</protein>
<evidence type="ECO:0008006" key="3">
    <source>
        <dbReference type="Google" id="ProtNLM"/>
    </source>
</evidence>
<feature type="transmembrane region" description="Helical" evidence="1">
    <location>
        <begin position="134"/>
        <end position="153"/>
    </location>
</feature>
<accession>A0A1B2EHE3</accession>